<protein>
    <recommendedName>
        <fullName evidence="1">KilA-N DNA-binding domain-containing protein</fullName>
    </recommendedName>
</protein>
<dbReference type="Pfam" id="PF10543">
    <property type="entry name" value="ORF6N"/>
    <property type="match status" value="1"/>
</dbReference>
<organism evidence="2 3">
    <name type="scientific">candidate division WOR-3 bacterium JGI_Cruoil_03_51_56</name>
    <dbReference type="NCBI Taxonomy" id="1973747"/>
    <lineage>
        <taxon>Bacteria</taxon>
        <taxon>Bacteria division WOR-3</taxon>
    </lineage>
</organism>
<proteinExistence type="predicted"/>
<dbReference type="Proteomes" id="UP000215559">
    <property type="component" value="Unassembled WGS sequence"/>
</dbReference>
<feature type="domain" description="KilA-N DNA-binding" evidence="1">
    <location>
        <begin position="9"/>
        <end position="93"/>
    </location>
</feature>
<evidence type="ECO:0000313" key="2">
    <source>
        <dbReference type="EMBL" id="OYD17003.1"/>
    </source>
</evidence>
<name>A0A235BXC4_UNCW3</name>
<evidence type="ECO:0000313" key="3">
    <source>
        <dbReference type="Proteomes" id="UP000215559"/>
    </source>
</evidence>
<reference evidence="2 3" key="1">
    <citation type="submission" date="2017-07" db="EMBL/GenBank/DDBJ databases">
        <title>Recovery of genomes from metagenomes via a dereplication, aggregation, and scoring strategy.</title>
        <authorList>
            <person name="Sieber C.M."/>
            <person name="Probst A.J."/>
            <person name="Sharrar A."/>
            <person name="Thomas B.C."/>
            <person name="Hess M."/>
            <person name="Tringe S.G."/>
            <person name="Banfield J.F."/>
        </authorList>
    </citation>
    <scope>NUCLEOTIDE SEQUENCE [LARGE SCALE GENOMIC DNA]</scope>
    <source>
        <strain evidence="2">JGI_Cruoil_03_51_56</strain>
    </source>
</reference>
<dbReference type="AlphaFoldDB" id="A0A235BXC4"/>
<dbReference type="EMBL" id="NOZP01000029">
    <property type="protein sequence ID" value="OYD17003.1"/>
    <property type="molecule type" value="Genomic_DNA"/>
</dbReference>
<accession>A0A235BXC4</accession>
<sequence>MPVEQLERAILSIRGQKVILDADLARLYGVTTKRLNEQVKRNRGRFPEDFMFELTFAEKDELVANCDHLSRLRYSSTRPYAFTEHGAVMAASVLNTKRAVEVSVFVVRAFIRMRRMLSDHRQLALKLAELETTVAGHDKAIRSIIAAIRRLMQPPKTKAIGFVAKKDK</sequence>
<comment type="caution">
    <text evidence="2">The sequence shown here is derived from an EMBL/GenBank/DDBJ whole genome shotgun (WGS) entry which is preliminary data.</text>
</comment>
<gene>
    <name evidence="2" type="ORF">CH330_01165</name>
</gene>
<evidence type="ECO:0000259" key="1">
    <source>
        <dbReference type="Pfam" id="PF10543"/>
    </source>
</evidence>
<dbReference type="InterPro" id="IPR018873">
    <property type="entry name" value="KilA-N_DNA-bd_domain"/>
</dbReference>